<keyword evidence="2" id="KW-0255">Endonuclease</keyword>
<sequence>MSTVAKGDAFEEETFLFLKKELEAGRLGISPSSGRIFKRKGYYSKDREKDIVVDISIEVWLPGANNYSMLWVCECKDYGRSVPVDDVEEFKSKLDQIAGKNIKGVVATKNAFQEGAITYARNQGLGLVRIMPTDQVSWLIHCVVSSSAPIQQKPNPREFRAALSNDGYRAKERSFYSAYDGYIFGSWVSLIRHSLSDGT</sequence>
<dbReference type="InterPro" id="IPR007560">
    <property type="entry name" value="Restrct_endonuc_IV_Mrr"/>
</dbReference>
<keyword evidence="2" id="KW-0378">Hydrolase</keyword>
<feature type="domain" description="Restriction endonuclease type IV Mrr" evidence="1">
    <location>
        <begin position="35"/>
        <end position="128"/>
    </location>
</feature>
<comment type="caution">
    <text evidence="2">The sequence shown here is derived from an EMBL/GenBank/DDBJ whole genome shotgun (WGS) entry which is preliminary data.</text>
</comment>
<dbReference type="Proteomes" id="UP001343600">
    <property type="component" value="Unassembled WGS sequence"/>
</dbReference>
<dbReference type="GO" id="GO:0004519">
    <property type="term" value="F:endonuclease activity"/>
    <property type="evidence" value="ECO:0007669"/>
    <property type="project" value="UniProtKB-KW"/>
</dbReference>
<keyword evidence="3" id="KW-1185">Reference proteome</keyword>
<dbReference type="RefSeq" id="WP_330512912.1">
    <property type="nucleotide sequence ID" value="NZ_JAZEIH010000011.1"/>
</dbReference>
<accession>A0ABU7N8G8</accession>
<protein>
    <submittedName>
        <fullName evidence="2">Restriction endonuclease</fullName>
        <ecNumber evidence="2">3.1.21.-</ecNumber>
    </submittedName>
</protein>
<proteinExistence type="predicted"/>
<dbReference type="Pfam" id="PF04471">
    <property type="entry name" value="Mrr_cat"/>
    <property type="match status" value="1"/>
</dbReference>
<dbReference type="EC" id="3.1.21.-" evidence="2"/>
<dbReference type="SUPFAM" id="SSF52980">
    <property type="entry name" value="Restriction endonuclease-like"/>
    <property type="match status" value="1"/>
</dbReference>
<evidence type="ECO:0000313" key="3">
    <source>
        <dbReference type="Proteomes" id="UP001343600"/>
    </source>
</evidence>
<dbReference type="InterPro" id="IPR011856">
    <property type="entry name" value="tRNA_endonuc-like_dom_sf"/>
</dbReference>
<name>A0ABU7N8G8_PSEVI</name>
<reference evidence="2 3" key="1">
    <citation type="submission" date="2024-01" db="EMBL/GenBank/DDBJ databases">
        <title>Characterization of Pseudomonas viridiflava in Georgia, USA.</title>
        <authorList>
            <person name="Zhao M."/>
            <person name="Dutta B."/>
        </authorList>
    </citation>
    <scope>NUCLEOTIDE SEQUENCE [LARGE SCALE GENOMIC DNA]</scope>
    <source>
        <strain evidence="2 3">21GA0539</strain>
    </source>
</reference>
<gene>
    <name evidence="2" type="ORF">V2I87_12035</name>
</gene>
<dbReference type="InterPro" id="IPR011335">
    <property type="entry name" value="Restrct_endonuc-II-like"/>
</dbReference>
<dbReference type="EMBL" id="JAZEIP010000017">
    <property type="protein sequence ID" value="MEE4040821.1"/>
    <property type="molecule type" value="Genomic_DNA"/>
</dbReference>
<evidence type="ECO:0000313" key="2">
    <source>
        <dbReference type="EMBL" id="MEE4040821.1"/>
    </source>
</evidence>
<organism evidence="2 3">
    <name type="scientific">Pseudomonas viridiflava</name>
    <name type="common">Phytomonas viridiflava</name>
    <dbReference type="NCBI Taxonomy" id="33069"/>
    <lineage>
        <taxon>Bacteria</taxon>
        <taxon>Pseudomonadati</taxon>
        <taxon>Pseudomonadota</taxon>
        <taxon>Gammaproteobacteria</taxon>
        <taxon>Pseudomonadales</taxon>
        <taxon>Pseudomonadaceae</taxon>
        <taxon>Pseudomonas</taxon>
    </lineage>
</organism>
<keyword evidence="2" id="KW-0540">Nuclease</keyword>
<dbReference type="Gene3D" id="3.40.1350.10">
    <property type="match status" value="1"/>
</dbReference>
<dbReference type="GO" id="GO:0016787">
    <property type="term" value="F:hydrolase activity"/>
    <property type="evidence" value="ECO:0007669"/>
    <property type="project" value="UniProtKB-KW"/>
</dbReference>
<evidence type="ECO:0000259" key="1">
    <source>
        <dbReference type="Pfam" id="PF04471"/>
    </source>
</evidence>